<dbReference type="AlphaFoldDB" id="A0A9Q0EC99"/>
<dbReference type="InterPro" id="IPR040354">
    <property type="entry name" value="TCTN1-3"/>
</dbReference>
<reference evidence="3" key="1">
    <citation type="submission" date="2022-07" db="EMBL/GenBank/DDBJ databases">
        <title>Chromosome-level genome of Muraenolepis orangiensis.</title>
        <authorList>
            <person name="Kim J."/>
        </authorList>
    </citation>
    <scope>NUCLEOTIDE SEQUENCE</scope>
    <source>
        <strain evidence="3">KU_S4_2022</strain>
        <tissue evidence="3">Muscle</tissue>
    </source>
</reference>
<dbReference type="PANTHER" id="PTHR14611:SF6">
    <property type="entry name" value="TECTONIC-2"/>
    <property type="match status" value="1"/>
</dbReference>
<dbReference type="Pfam" id="PF25752">
    <property type="entry name" value="DUF1619_N"/>
    <property type="match status" value="1"/>
</dbReference>
<feature type="transmembrane region" description="Helical" evidence="1">
    <location>
        <begin position="271"/>
        <end position="291"/>
    </location>
</feature>
<proteinExistence type="predicted"/>
<dbReference type="PANTHER" id="PTHR14611">
    <property type="entry name" value="TECTONIC FAMILY MEMBER"/>
    <property type="match status" value="1"/>
</dbReference>
<evidence type="ECO:0000256" key="1">
    <source>
        <dbReference type="SAM" id="Phobius"/>
    </source>
</evidence>
<evidence type="ECO:0000313" key="3">
    <source>
        <dbReference type="EMBL" id="KAJ3604714.1"/>
    </source>
</evidence>
<dbReference type="InterPro" id="IPR057724">
    <property type="entry name" value="TCTN1-3_N"/>
</dbReference>
<keyword evidence="1" id="KW-1133">Transmembrane helix</keyword>
<dbReference type="EMBL" id="JANIIK010000044">
    <property type="protein sequence ID" value="KAJ3604714.1"/>
    <property type="molecule type" value="Genomic_DNA"/>
</dbReference>
<dbReference type="GO" id="GO:1904491">
    <property type="term" value="P:protein localization to ciliary transition zone"/>
    <property type="evidence" value="ECO:0007669"/>
    <property type="project" value="TreeGrafter"/>
</dbReference>
<name>A0A9Q0EC99_9TELE</name>
<feature type="domain" description="Tectonic-1-3 N-terminal" evidence="2">
    <location>
        <begin position="8"/>
        <end position="110"/>
    </location>
</feature>
<dbReference type="GO" id="GO:0060271">
    <property type="term" value="P:cilium assembly"/>
    <property type="evidence" value="ECO:0007669"/>
    <property type="project" value="TreeGrafter"/>
</dbReference>
<dbReference type="OrthoDB" id="9282501at2759"/>
<accession>A0A9Q0EC99</accession>
<keyword evidence="1" id="KW-0812">Transmembrane</keyword>
<sequence length="303" mass="33414">MASHKETNRKENKTLIPNQVFQPLGSCPCDLTSGACDVRCCCDQDCSEEGLKLFDGHCLQGPLGGQRAPTPDYQCSEQSAASAPDWFPFLCVTSPPENNPYLGLFYQGKTGSPQPGPSYQKPVLSAPRPAAEYRQGSPIFSLSDQYFTIPQGDGCLSPSFPCDGNTCGEKWRPQFPFDGRMAEDKLYKMSSWKLACGGGDPSSCLDPTETQLFPVSSSVTFTDIPVSTGPPKTRFQINFTEYDCDRNDVCWPELAFPLTRYYTGEPYSQSLAKGLILVFFFMVASVLGTPWRQIRQAWSTSSL</sequence>
<dbReference type="GO" id="GO:0007224">
    <property type="term" value="P:smoothened signaling pathway"/>
    <property type="evidence" value="ECO:0007669"/>
    <property type="project" value="TreeGrafter"/>
</dbReference>
<dbReference type="GO" id="GO:0036038">
    <property type="term" value="C:MKS complex"/>
    <property type="evidence" value="ECO:0007669"/>
    <property type="project" value="TreeGrafter"/>
</dbReference>
<organism evidence="3 4">
    <name type="scientific">Muraenolepis orangiensis</name>
    <name type="common">Patagonian moray cod</name>
    <dbReference type="NCBI Taxonomy" id="630683"/>
    <lineage>
        <taxon>Eukaryota</taxon>
        <taxon>Metazoa</taxon>
        <taxon>Chordata</taxon>
        <taxon>Craniata</taxon>
        <taxon>Vertebrata</taxon>
        <taxon>Euteleostomi</taxon>
        <taxon>Actinopterygii</taxon>
        <taxon>Neopterygii</taxon>
        <taxon>Teleostei</taxon>
        <taxon>Neoteleostei</taxon>
        <taxon>Acanthomorphata</taxon>
        <taxon>Zeiogadaria</taxon>
        <taxon>Gadariae</taxon>
        <taxon>Gadiformes</taxon>
        <taxon>Muraenolepidoidei</taxon>
        <taxon>Muraenolepididae</taxon>
        <taxon>Muraenolepis</taxon>
    </lineage>
</organism>
<protein>
    <recommendedName>
        <fullName evidence="2">Tectonic-1-3 N-terminal domain-containing protein</fullName>
    </recommendedName>
</protein>
<dbReference type="Proteomes" id="UP001148018">
    <property type="component" value="Unassembled WGS sequence"/>
</dbReference>
<gene>
    <name evidence="3" type="ORF">NHX12_029453</name>
</gene>
<evidence type="ECO:0000313" key="4">
    <source>
        <dbReference type="Proteomes" id="UP001148018"/>
    </source>
</evidence>
<comment type="caution">
    <text evidence="3">The sequence shown here is derived from an EMBL/GenBank/DDBJ whole genome shotgun (WGS) entry which is preliminary data.</text>
</comment>
<evidence type="ECO:0000259" key="2">
    <source>
        <dbReference type="Pfam" id="PF25752"/>
    </source>
</evidence>
<keyword evidence="4" id="KW-1185">Reference proteome</keyword>
<keyword evidence="1" id="KW-0472">Membrane</keyword>